<dbReference type="RefSeq" id="WP_130066449.1">
    <property type="nucleotide sequence ID" value="NZ_LR721753.1"/>
</dbReference>
<protein>
    <recommendedName>
        <fullName evidence="1">DNA-binding transcriptional repressor CapW winged helix-turn-helix domain-containing protein</fullName>
    </recommendedName>
</protein>
<dbReference type="Pfam" id="PF26109">
    <property type="entry name" value="WHD_BrxR"/>
    <property type="match status" value="1"/>
</dbReference>
<name>A0A5Q4ZYF1_9GAMM</name>
<dbReference type="AlphaFoldDB" id="A0A5Q4ZYF1"/>
<accession>A0A5Q4ZYF1</accession>
<feature type="domain" description="DNA-binding transcriptional repressor CapW winged helix-turn-helix" evidence="1">
    <location>
        <begin position="12"/>
        <end position="83"/>
    </location>
</feature>
<geneLocation type="plasmid" evidence="2">
    <name>pAWOD_2</name>
</geneLocation>
<reference evidence="2" key="1">
    <citation type="submission" date="2019-09" db="EMBL/GenBank/DDBJ databases">
        <authorList>
            <person name="Hjerde E."/>
        </authorList>
    </citation>
    <scope>NUCLEOTIDE SEQUENCE [LARGE SCALE GENOMIC DNA]</scope>
    <source>
        <strain evidence="2">06/09/160</strain>
        <plasmid evidence="2">pAWOD_2</plasmid>
    </source>
</reference>
<evidence type="ECO:0000313" key="2">
    <source>
        <dbReference type="EMBL" id="VVV06896.1"/>
    </source>
</evidence>
<keyword evidence="2" id="KW-0614">Plasmid</keyword>
<dbReference type="EMBL" id="LR721753">
    <property type="protein sequence ID" value="VVV06896.1"/>
    <property type="molecule type" value="Genomic_DNA"/>
</dbReference>
<dbReference type="InterPro" id="IPR059019">
    <property type="entry name" value="WHD_CapW"/>
</dbReference>
<organism evidence="2">
    <name type="scientific">Aliivibrio wodanis</name>
    <dbReference type="NCBI Taxonomy" id="80852"/>
    <lineage>
        <taxon>Bacteria</taxon>
        <taxon>Pseudomonadati</taxon>
        <taxon>Pseudomonadota</taxon>
        <taxon>Gammaproteobacteria</taxon>
        <taxon>Vibrionales</taxon>
        <taxon>Vibrionaceae</taxon>
        <taxon>Aliivibrio</taxon>
    </lineage>
</organism>
<evidence type="ECO:0000259" key="1">
    <source>
        <dbReference type="Pfam" id="PF26109"/>
    </source>
</evidence>
<proteinExistence type="predicted"/>
<gene>
    <name evidence="2" type="ORF">AW0309160_04390</name>
</gene>
<sequence>MTQKEAFDLVLYKFIDAYVDLYGEINTVILTNQFHMHRTKASKVFTQYKEHELNGNNLRFDEGKAKYVKTATFKKNFLLDDSSLFFLNSVEVVHGRPKVTVK</sequence>